<organism evidence="15">
    <name type="scientific">OCS116 cluster bacterium</name>
    <dbReference type="NCBI Taxonomy" id="2030921"/>
    <lineage>
        <taxon>Bacteria</taxon>
        <taxon>Pseudomonadati</taxon>
        <taxon>Pseudomonadota</taxon>
        <taxon>Alphaproteobacteria</taxon>
        <taxon>OCS116 cluster</taxon>
    </lineage>
</organism>
<dbReference type="PANTHER" id="PTHR30534">
    <property type="entry name" value="FLAGELLAR MOTOR SWITCH PROTEIN FLIG"/>
    <property type="match status" value="1"/>
</dbReference>
<evidence type="ECO:0000256" key="4">
    <source>
        <dbReference type="ARBA" id="ARBA00021870"/>
    </source>
</evidence>
<dbReference type="Pfam" id="PF14842">
    <property type="entry name" value="FliG_N"/>
    <property type="match status" value="1"/>
</dbReference>
<dbReference type="Pfam" id="PF14841">
    <property type="entry name" value="FliG_M"/>
    <property type="match status" value="1"/>
</dbReference>
<evidence type="ECO:0000259" key="12">
    <source>
        <dbReference type="Pfam" id="PF01706"/>
    </source>
</evidence>
<dbReference type="EMBL" id="NVUS01000037">
    <property type="protein sequence ID" value="PCI96851.1"/>
    <property type="molecule type" value="Genomic_DNA"/>
</dbReference>
<evidence type="ECO:0000259" key="14">
    <source>
        <dbReference type="Pfam" id="PF14842"/>
    </source>
</evidence>
<accession>A0A2A4YQ61</accession>
<evidence type="ECO:0000256" key="11">
    <source>
        <dbReference type="PIRNR" id="PIRNR003161"/>
    </source>
</evidence>
<dbReference type="SUPFAM" id="SSF48029">
    <property type="entry name" value="FliG"/>
    <property type="match status" value="2"/>
</dbReference>
<feature type="domain" description="Flagellar motor switch protein FliG middle" evidence="13">
    <location>
        <begin position="135"/>
        <end position="208"/>
    </location>
</feature>
<dbReference type="InterPro" id="IPR000090">
    <property type="entry name" value="Flg_Motor_Flig"/>
</dbReference>
<evidence type="ECO:0000259" key="13">
    <source>
        <dbReference type="Pfam" id="PF14841"/>
    </source>
</evidence>
<evidence type="ECO:0000256" key="6">
    <source>
        <dbReference type="ARBA" id="ARBA00022500"/>
    </source>
</evidence>
<dbReference type="GO" id="GO:0003774">
    <property type="term" value="F:cytoskeletal motor activity"/>
    <property type="evidence" value="ECO:0007669"/>
    <property type="project" value="InterPro"/>
</dbReference>
<keyword evidence="15" id="KW-0969">Cilium</keyword>
<keyword evidence="11" id="KW-0997">Cell inner membrane</keyword>
<dbReference type="InterPro" id="IPR011002">
    <property type="entry name" value="FliG_a-hlx"/>
</dbReference>
<proteinExistence type="inferred from homology"/>
<evidence type="ECO:0000256" key="10">
    <source>
        <dbReference type="ARBA" id="ARBA00025598"/>
    </source>
</evidence>
<keyword evidence="5 11" id="KW-1003">Cell membrane</keyword>
<dbReference type="GO" id="GO:0009425">
    <property type="term" value="C:bacterial-type flagellum basal body"/>
    <property type="evidence" value="ECO:0007669"/>
    <property type="project" value="UniProtKB-SubCell"/>
</dbReference>
<evidence type="ECO:0000256" key="7">
    <source>
        <dbReference type="ARBA" id="ARBA00022779"/>
    </source>
</evidence>
<dbReference type="InterPro" id="IPR028263">
    <property type="entry name" value="FliG_N"/>
</dbReference>
<reference evidence="15" key="2">
    <citation type="journal article" date="2018" name="ISME J.">
        <title>A dynamic microbial community with high functional redundancy inhabits the cold, oxic subseafloor aquifer.</title>
        <authorList>
            <person name="Tully B.J."/>
            <person name="Wheat C.G."/>
            <person name="Glazer B.T."/>
            <person name="Huber J.A."/>
        </authorList>
    </citation>
    <scope>NUCLEOTIDE SEQUENCE</scope>
    <source>
        <strain evidence="15">NORP83</strain>
    </source>
</reference>
<sequence length="353" mass="39950">MSQIVSTEAVAEQAADILHPTYEKLEGKQKAALFMMALGTEYGSRIWEALIDEEIKEISYEMSKMGNINAEMIEQLLIDFISQMSASGALTGSFDATERLLKKFLPGDRVSSILEEIRGPAGRNMWEQLSNVQEDVLANYLKNEYPQTVSVVLSKLRSDQSAKILGLLPDDFALEVVNRMLTMEAVQREILDRIEDTLRIEFMSSLAQTNRRDAHEQMADIFNSFDRQTEARFLTSLEEENRESAERIKHLMFTFEDLGKLDTAGCQVLLRDTPKDKLAIALKGTTDTIRDFFFENMSQRAAKMLRDDLEIMGAVRLKDVDEAQLLMVNLCKDLAAKGEILLNSDSGADDFIY</sequence>
<dbReference type="GO" id="GO:0071973">
    <property type="term" value="P:bacterial-type flagellum-dependent cell motility"/>
    <property type="evidence" value="ECO:0007669"/>
    <property type="project" value="InterPro"/>
</dbReference>
<comment type="caution">
    <text evidence="15">The sequence shown here is derived from an EMBL/GenBank/DDBJ whole genome shotgun (WGS) entry which is preliminary data.</text>
</comment>
<comment type="subcellular location">
    <subcellularLocation>
        <location evidence="1 11">Bacterial flagellum basal body</location>
    </subcellularLocation>
    <subcellularLocation>
        <location evidence="11">Cell inner membrane</location>
        <topology evidence="11">Peripheral membrane protein</topology>
        <orientation evidence="11">Cytoplasmic side</orientation>
    </subcellularLocation>
    <subcellularLocation>
        <location evidence="2">Cell membrane</location>
        <topology evidence="2">Peripheral membrane protein</topology>
        <orientation evidence="2">Cytoplasmic side</orientation>
    </subcellularLocation>
</comment>
<dbReference type="AlphaFoldDB" id="A0A2A4YQ61"/>
<comment type="function">
    <text evidence="10 11">FliG is one of three proteins (FliG, FliN, FliM) that forms the rotor-mounted switch complex (C ring), located at the base of the basal body. This complex interacts with the CheY and CheZ chemotaxis proteins, in addition to contacting components of the motor that determine the direction of flagellar rotation.</text>
</comment>
<protein>
    <recommendedName>
        <fullName evidence="4 11">Flagellar motor switch protein FliG</fullName>
    </recommendedName>
</protein>
<dbReference type="Gene3D" id="1.10.220.30">
    <property type="match status" value="3"/>
</dbReference>
<dbReference type="NCBIfam" id="TIGR00207">
    <property type="entry name" value="fliG"/>
    <property type="match status" value="1"/>
</dbReference>
<keyword evidence="15" id="KW-0966">Cell projection</keyword>
<dbReference type="Pfam" id="PF01706">
    <property type="entry name" value="FliG_C"/>
    <property type="match status" value="1"/>
</dbReference>
<keyword evidence="7 11" id="KW-0283">Flagellar rotation</keyword>
<evidence type="ECO:0000256" key="8">
    <source>
        <dbReference type="ARBA" id="ARBA00023136"/>
    </source>
</evidence>
<evidence type="ECO:0000256" key="9">
    <source>
        <dbReference type="ARBA" id="ARBA00023143"/>
    </source>
</evidence>
<feature type="domain" description="Flagellar motor switch protein FliG N-terminal" evidence="14">
    <location>
        <begin position="24"/>
        <end position="126"/>
    </location>
</feature>
<keyword evidence="15" id="KW-0282">Flagellum</keyword>
<name>A0A2A4YQ61_9PROT</name>
<dbReference type="GO" id="GO:0005886">
    <property type="term" value="C:plasma membrane"/>
    <property type="evidence" value="ECO:0007669"/>
    <property type="project" value="UniProtKB-SubCell"/>
</dbReference>
<feature type="domain" description="Flagellar motor switch protein FliG C-terminal" evidence="12">
    <location>
        <begin position="236"/>
        <end position="342"/>
    </location>
</feature>
<keyword evidence="8 11" id="KW-0472">Membrane</keyword>
<dbReference type="GO" id="GO:0006935">
    <property type="term" value="P:chemotaxis"/>
    <property type="evidence" value="ECO:0007669"/>
    <property type="project" value="UniProtKB-KW"/>
</dbReference>
<dbReference type="InterPro" id="IPR032779">
    <property type="entry name" value="FliG_M"/>
</dbReference>
<dbReference type="PANTHER" id="PTHR30534:SF0">
    <property type="entry name" value="FLAGELLAR MOTOR SWITCH PROTEIN FLIG"/>
    <property type="match status" value="1"/>
</dbReference>
<gene>
    <name evidence="15" type="primary">fliG</name>
    <name evidence="15" type="ORF">COB13_16925</name>
</gene>
<evidence type="ECO:0000256" key="1">
    <source>
        <dbReference type="ARBA" id="ARBA00004117"/>
    </source>
</evidence>
<dbReference type="InterPro" id="IPR023087">
    <property type="entry name" value="Flg_Motor_Flig_C"/>
</dbReference>
<dbReference type="PIRSF" id="PIRSF003161">
    <property type="entry name" value="FliG"/>
    <property type="match status" value="1"/>
</dbReference>
<keyword evidence="6 11" id="KW-0145">Chemotaxis</keyword>
<keyword evidence="9 11" id="KW-0975">Bacterial flagellum</keyword>
<comment type="similarity">
    <text evidence="3 11">Belongs to the FliG family.</text>
</comment>
<dbReference type="PRINTS" id="PR00954">
    <property type="entry name" value="FLGMOTORFLIG"/>
</dbReference>
<evidence type="ECO:0000313" key="15">
    <source>
        <dbReference type="EMBL" id="PCI96851.1"/>
    </source>
</evidence>
<evidence type="ECO:0000256" key="5">
    <source>
        <dbReference type="ARBA" id="ARBA00022475"/>
    </source>
</evidence>
<evidence type="ECO:0000256" key="3">
    <source>
        <dbReference type="ARBA" id="ARBA00010299"/>
    </source>
</evidence>
<evidence type="ECO:0000256" key="2">
    <source>
        <dbReference type="ARBA" id="ARBA00004413"/>
    </source>
</evidence>
<reference key="1">
    <citation type="submission" date="2017-08" db="EMBL/GenBank/DDBJ databases">
        <title>A dynamic microbial community with high functional redundancy inhabits the cold, oxic subseafloor aquifer.</title>
        <authorList>
            <person name="Tully B.J."/>
            <person name="Wheat C.G."/>
            <person name="Glazer B.T."/>
            <person name="Huber J.A."/>
        </authorList>
    </citation>
    <scope>NUCLEOTIDE SEQUENCE [LARGE SCALE GENOMIC DNA]</scope>
</reference>